<evidence type="ECO:0000256" key="1">
    <source>
        <dbReference type="SAM" id="MobiDB-lite"/>
    </source>
</evidence>
<dbReference type="Proteomes" id="UP000234331">
    <property type="component" value="Unassembled WGS sequence"/>
</dbReference>
<organism evidence="2 3">
    <name type="scientific">Frankia canadensis</name>
    <dbReference type="NCBI Taxonomy" id="1836972"/>
    <lineage>
        <taxon>Bacteria</taxon>
        <taxon>Bacillati</taxon>
        <taxon>Actinomycetota</taxon>
        <taxon>Actinomycetes</taxon>
        <taxon>Frankiales</taxon>
        <taxon>Frankiaceae</taxon>
        <taxon>Frankia</taxon>
    </lineage>
</organism>
<feature type="compositionally biased region" description="Basic residues" evidence="1">
    <location>
        <begin position="69"/>
        <end position="80"/>
    </location>
</feature>
<dbReference type="EMBL" id="FZMO01000078">
    <property type="protein sequence ID" value="SNQ47038.1"/>
    <property type="molecule type" value="Genomic_DNA"/>
</dbReference>
<evidence type="ECO:0000313" key="3">
    <source>
        <dbReference type="Proteomes" id="UP000234331"/>
    </source>
</evidence>
<reference evidence="2 3" key="1">
    <citation type="submission" date="2017-06" db="EMBL/GenBank/DDBJ databases">
        <authorList>
            <person name="Kim H.J."/>
            <person name="Triplett B.A."/>
        </authorList>
    </citation>
    <scope>NUCLEOTIDE SEQUENCE [LARGE SCALE GENOMIC DNA]</scope>
    <source>
        <strain evidence="2">FRACA_ARgP5</strain>
    </source>
</reference>
<evidence type="ECO:0000313" key="2">
    <source>
        <dbReference type="EMBL" id="SNQ47038.1"/>
    </source>
</evidence>
<accession>A0A2I2KMZ6</accession>
<feature type="region of interest" description="Disordered" evidence="1">
    <location>
        <begin position="56"/>
        <end position="80"/>
    </location>
</feature>
<protein>
    <submittedName>
        <fullName evidence="2">Uncharacterized protein</fullName>
    </submittedName>
</protein>
<proteinExistence type="predicted"/>
<dbReference type="AlphaFoldDB" id="A0A2I2KMZ6"/>
<gene>
    <name evidence="2" type="ORF">FRACA_1690015</name>
</gene>
<keyword evidence="3" id="KW-1185">Reference proteome</keyword>
<name>A0A2I2KMZ6_9ACTN</name>
<sequence>MNRHDVVHRDPDKALPILVSGAHSRPLHMNRDGRVRLYNEHAVGYDFPIYDVRFRERPPTHSRQPSRTTHYRHGHTSVRV</sequence>